<keyword evidence="3" id="KW-1185">Reference proteome</keyword>
<name>A0A1P8WJT6_9PLAN</name>
<dbReference type="Proteomes" id="UP000187735">
    <property type="component" value="Chromosome"/>
</dbReference>
<gene>
    <name evidence="2" type="ORF">Fuma_03950</name>
</gene>
<reference evidence="2 3" key="1">
    <citation type="journal article" date="2016" name="Front. Microbiol.">
        <title>Fuerstia marisgermanicae gen. nov., sp. nov., an Unusual Member of the Phylum Planctomycetes from the German Wadden Sea.</title>
        <authorList>
            <person name="Kohn T."/>
            <person name="Heuer A."/>
            <person name="Jogler M."/>
            <person name="Vollmers J."/>
            <person name="Boedeker C."/>
            <person name="Bunk B."/>
            <person name="Rast P."/>
            <person name="Borchert D."/>
            <person name="Glockner I."/>
            <person name="Freese H.M."/>
            <person name="Klenk H.P."/>
            <person name="Overmann J."/>
            <person name="Kaster A.K."/>
            <person name="Rohde M."/>
            <person name="Wiegand S."/>
            <person name="Jogler C."/>
        </authorList>
    </citation>
    <scope>NUCLEOTIDE SEQUENCE [LARGE SCALE GENOMIC DNA]</scope>
    <source>
        <strain evidence="2 3">NH11</strain>
    </source>
</reference>
<organism evidence="2 3">
    <name type="scientific">Fuerstiella marisgermanici</name>
    <dbReference type="NCBI Taxonomy" id="1891926"/>
    <lineage>
        <taxon>Bacteria</taxon>
        <taxon>Pseudomonadati</taxon>
        <taxon>Planctomycetota</taxon>
        <taxon>Planctomycetia</taxon>
        <taxon>Planctomycetales</taxon>
        <taxon>Planctomycetaceae</taxon>
        <taxon>Fuerstiella</taxon>
    </lineage>
</organism>
<feature type="signal peptide" evidence="1">
    <location>
        <begin position="1"/>
        <end position="24"/>
    </location>
</feature>
<dbReference type="RefSeq" id="WP_077025645.1">
    <property type="nucleotide sequence ID" value="NZ_CP017641.1"/>
</dbReference>
<dbReference type="STRING" id="1891926.Fuma_03950"/>
<protein>
    <recommendedName>
        <fullName evidence="4">Chromosome partition protein Smc</fullName>
    </recommendedName>
</protein>
<keyword evidence="1" id="KW-0732">Signal</keyword>
<proteinExistence type="predicted"/>
<evidence type="ECO:0000313" key="3">
    <source>
        <dbReference type="Proteomes" id="UP000187735"/>
    </source>
</evidence>
<feature type="chain" id="PRO_5013179326" description="Chromosome partition protein Smc" evidence="1">
    <location>
        <begin position="25"/>
        <end position="272"/>
    </location>
</feature>
<accession>A0A1P8WJT6</accession>
<dbReference type="OrthoDB" id="271886at2"/>
<dbReference type="AlphaFoldDB" id="A0A1P8WJT6"/>
<evidence type="ECO:0000313" key="2">
    <source>
        <dbReference type="EMBL" id="APZ94322.1"/>
    </source>
</evidence>
<dbReference type="EMBL" id="CP017641">
    <property type="protein sequence ID" value="APZ94322.1"/>
    <property type="molecule type" value="Genomic_DNA"/>
</dbReference>
<evidence type="ECO:0000256" key="1">
    <source>
        <dbReference type="SAM" id="SignalP"/>
    </source>
</evidence>
<dbReference type="KEGG" id="fmr:Fuma_03950"/>
<evidence type="ECO:0008006" key="4">
    <source>
        <dbReference type="Google" id="ProtNLM"/>
    </source>
</evidence>
<sequence precursor="true">MLKKAIGGSLAAMLLAGMVLGTDALSYVTTACGNVREAVKSEITPEFELDRIRNEIDKLMPEIRQHMTVVAEQSVDVKDLQREIAKKDTKLASQRDAILALRADLSSSKDSFTYRHVSYSRGEVEADLANRFESFRNGEEALARDRQILAAQKQTLRANQKKLDSMLGRKQELAVHVSQLEARLKTIQASEAVNAIEVDDTKLSRVEGMIKDLNHALDVRESILETEGNVLGRIPVEEDSVDLHADVVSEVDQHFGLTADENVAEAAQSDSL</sequence>